<organism evidence="1 2">
    <name type="scientific">Jaapia argillacea MUCL 33604</name>
    <dbReference type="NCBI Taxonomy" id="933084"/>
    <lineage>
        <taxon>Eukaryota</taxon>
        <taxon>Fungi</taxon>
        <taxon>Dikarya</taxon>
        <taxon>Basidiomycota</taxon>
        <taxon>Agaricomycotina</taxon>
        <taxon>Agaricomycetes</taxon>
        <taxon>Agaricomycetidae</taxon>
        <taxon>Jaapiales</taxon>
        <taxon>Jaapiaceae</taxon>
        <taxon>Jaapia</taxon>
    </lineage>
</organism>
<dbReference type="AlphaFoldDB" id="A0A067PIH1"/>
<evidence type="ECO:0000313" key="2">
    <source>
        <dbReference type="Proteomes" id="UP000027265"/>
    </source>
</evidence>
<dbReference type="EMBL" id="KL197763">
    <property type="protein sequence ID" value="KDQ50266.1"/>
    <property type="molecule type" value="Genomic_DNA"/>
</dbReference>
<reference evidence="2" key="1">
    <citation type="journal article" date="2014" name="Proc. Natl. Acad. Sci. U.S.A.">
        <title>Extensive sampling of basidiomycete genomes demonstrates inadequacy of the white-rot/brown-rot paradigm for wood decay fungi.</title>
        <authorList>
            <person name="Riley R."/>
            <person name="Salamov A.A."/>
            <person name="Brown D.W."/>
            <person name="Nagy L.G."/>
            <person name="Floudas D."/>
            <person name="Held B.W."/>
            <person name="Levasseur A."/>
            <person name="Lombard V."/>
            <person name="Morin E."/>
            <person name="Otillar R."/>
            <person name="Lindquist E.A."/>
            <person name="Sun H."/>
            <person name="LaButti K.M."/>
            <person name="Schmutz J."/>
            <person name="Jabbour D."/>
            <person name="Luo H."/>
            <person name="Baker S.E."/>
            <person name="Pisabarro A.G."/>
            <person name="Walton J.D."/>
            <person name="Blanchette R.A."/>
            <person name="Henrissat B."/>
            <person name="Martin F."/>
            <person name="Cullen D."/>
            <person name="Hibbett D.S."/>
            <person name="Grigoriev I.V."/>
        </authorList>
    </citation>
    <scope>NUCLEOTIDE SEQUENCE [LARGE SCALE GENOMIC DNA]</scope>
    <source>
        <strain evidence="2">MUCL 33604</strain>
    </source>
</reference>
<dbReference type="HOGENOM" id="CLU_2574198_0_0_1"/>
<accession>A0A067PIH1</accession>
<gene>
    <name evidence="1" type="ORF">JAAARDRAFT_42264</name>
</gene>
<evidence type="ECO:0000313" key="1">
    <source>
        <dbReference type="EMBL" id="KDQ50266.1"/>
    </source>
</evidence>
<sequence length="81" mass="8801">MILGDTWHHPSNLTLSSPTPSRQIILHTAILLTGAHTSPASNLPTAAFTTYLPTTRHVHLTVLTTSFQTNGLRREGEDGDL</sequence>
<dbReference type="Proteomes" id="UP000027265">
    <property type="component" value="Unassembled WGS sequence"/>
</dbReference>
<protein>
    <submittedName>
        <fullName evidence="1">Uncharacterized protein</fullName>
    </submittedName>
</protein>
<keyword evidence="2" id="KW-1185">Reference proteome</keyword>
<dbReference type="InParanoid" id="A0A067PIH1"/>
<name>A0A067PIH1_9AGAM</name>
<proteinExistence type="predicted"/>